<keyword evidence="1" id="KW-0614">Plasmid</keyword>
<keyword evidence="2" id="KW-1185">Reference proteome</keyword>
<reference evidence="1 2" key="1">
    <citation type="journal article" date="2011" name="PLoS Genet.">
        <title>Azospirillum genomes reveal transition of bacteria from aquatic to terrestrial environments.</title>
        <authorList>
            <person name="Wisniewski-Dye F."/>
            <person name="Borziak K."/>
            <person name="Khalsa-Moyers G."/>
            <person name="Alexandre G."/>
            <person name="Sukharnikov L.O."/>
            <person name="Wuichet K."/>
            <person name="Hurst G.B."/>
            <person name="McDonald W.H."/>
            <person name="Robertson J.S."/>
            <person name="Barbe V."/>
            <person name="Calteau A."/>
            <person name="Rouy Z."/>
            <person name="Mangenot S."/>
            <person name="Prigent-Combaret C."/>
            <person name="Normand P."/>
            <person name="Boyer M."/>
            <person name="Siguier P."/>
            <person name="Dessaux Y."/>
            <person name="Elmerich C."/>
            <person name="Condemine G."/>
            <person name="Krishnen G."/>
            <person name="Kennedy I."/>
            <person name="Paterson A.H."/>
            <person name="Gonzalez V."/>
            <person name="Mavingui P."/>
            <person name="Zhulin I.B."/>
        </authorList>
    </citation>
    <scope>NUCLEOTIDE SEQUENCE [LARGE SCALE GENOMIC DNA]</scope>
    <source>
        <strain evidence="1 2">Sp245</strain>
    </source>
</reference>
<dbReference type="AlphaFoldDB" id="A0A9P1JUY3"/>
<sequence length="85" mass="9546">MICHGFPVHSFMGVAFLVWTSRRRTGNLWTGSPRNLATPEAYRFCHAKGRLRDSKIPKRRRRAVLADHPILGGDKDMERGGGVAT</sequence>
<geneLocation type="plasmid" evidence="1 2">
    <name>AZOBR_p1</name>
</geneLocation>
<dbReference type="KEGG" id="abs:AZOBR_p170052"/>
<dbReference type="EMBL" id="HE577328">
    <property type="protein sequence ID" value="CCD00296.1"/>
    <property type="molecule type" value="Genomic_DNA"/>
</dbReference>
<proteinExistence type="predicted"/>
<evidence type="ECO:0000313" key="1">
    <source>
        <dbReference type="EMBL" id="CCD00296.1"/>
    </source>
</evidence>
<accession>A0A9P1JUY3</accession>
<protein>
    <submittedName>
        <fullName evidence="1">Uncharacterized protein</fullName>
    </submittedName>
</protein>
<name>A0A9P1JUY3_9PROT</name>
<organism evidence="1 2">
    <name type="scientific">Azospirillum baldaniorum</name>
    <dbReference type="NCBI Taxonomy" id="1064539"/>
    <lineage>
        <taxon>Bacteria</taxon>
        <taxon>Pseudomonadati</taxon>
        <taxon>Pseudomonadota</taxon>
        <taxon>Alphaproteobacteria</taxon>
        <taxon>Rhodospirillales</taxon>
        <taxon>Azospirillaceae</taxon>
        <taxon>Azospirillum</taxon>
    </lineage>
</organism>
<dbReference type="Proteomes" id="UP000007319">
    <property type="component" value="Plasmid AZOBR_p1"/>
</dbReference>
<gene>
    <name evidence="1" type="ORF">AZOBR_p170052</name>
</gene>
<evidence type="ECO:0000313" key="2">
    <source>
        <dbReference type="Proteomes" id="UP000007319"/>
    </source>
</evidence>